<organism evidence="2 3">
    <name type="scientific">Strigamia maritima</name>
    <name type="common">European centipede</name>
    <name type="synonym">Geophilus maritimus</name>
    <dbReference type="NCBI Taxonomy" id="126957"/>
    <lineage>
        <taxon>Eukaryota</taxon>
        <taxon>Metazoa</taxon>
        <taxon>Ecdysozoa</taxon>
        <taxon>Arthropoda</taxon>
        <taxon>Myriapoda</taxon>
        <taxon>Chilopoda</taxon>
        <taxon>Pleurostigmophora</taxon>
        <taxon>Geophilomorpha</taxon>
        <taxon>Linotaeniidae</taxon>
        <taxon>Strigamia</taxon>
    </lineage>
</organism>
<protein>
    <submittedName>
        <fullName evidence="2">Uncharacterized protein</fullName>
    </submittedName>
</protein>
<keyword evidence="3" id="KW-1185">Reference proteome</keyword>
<dbReference type="EMBL" id="JH431829">
    <property type="status" value="NOT_ANNOTATED_CDS"/>
    <property type="molecule type" value="Genomic_DNA"/>
</dbReference>
<dbReference type="Proteomes" id="UP000014500">
    <property type="component" value="Unassembled WGS sequence"/>
</dbReference>
<sequence length="77" mass="8524">MASTPGLVWICVLFLLSCSLQGHAYQIAIEKQIIVTCYNTLMLGSHLAEIPTENFLLQKILSVESSSVYKLHSLADK</sequence>
<dbReference type="EnsemblMetazoa" id="SMAR008201-RA">
    <property type="protein sequence ID" value="SMAR008201-PA"/>
    <property type="gene ID" value="SMAR008201"/>
</dbReference>
<dbReference type="HOGENOM" id="CLU_2641276_0_0_1"/>
<evidence type="ECO:0000313" key="3">
    <source>
        <dbReference type="Proteomes" id="UP000014500"/>
    </source>
</evidence>
<evidence type="ECO:0000256" key="1">
    <source>
        <dbReference type="SAM" id="SignalP"/>
    </source>
</evidence>
<reference evidence="2" key="2">
    <citation type="submission" date="2015-02" db="UniProtKB">
        <authorList>
            <consortium name="EnsemblMetazoa"/>
        </authorList>
    </citation>
    <scope>IDENTIFICATION</scope>
</reference>
<feature type="signal peptide" evidence="1">
    <location>
        <begin position="1"/>
        <end position="24"/>
    </location>
</feature>
<dbReference type="AlphaFoldDB" id="T1J3N3"/>
<keyword evidence="1" id="KW-0732">Signal</keyword>
<reference evidence="3" key="1">
    <citation type="submission" date="2011-05" db="EMBL/GenBank/DDBJ databases">
        <authorList>
            <person name="Richards S.R."/>
            <person name="Qu J."/>
            <person name="Jiang H."/>
            <person name="Jhangiani S.N."/>
            <person name="Agravi P."/>
            <person name="Goodspeed R."/>
            <person name="Gross S."/>
            <person name="Mandapat C."/>
            <person name="Jackson L."/>
            <person name="Mathew T."/>
            <person name="Pu L."/>
            <person name="Thornton R."/>
            <person name="Saada N."/>
            <person name="Wilczek-Boney K.B."/>
            <person name="Lee S."/>
            <person name="Kovar C."/>
            <person name="Wu Y."/>
            <person name="Scherer S.E."/>
            <person name="Worley K.C."/>
            <person name="Muzny D.M."/>
            <person name="Gibbs R."/>
        </authorList>
    </citation>
    <scope>NUCLEOTIDE SEQUENCE</scope>
    <source>
        <strain evidence="3">Brora</strain>
    </source>
</reference>
<name>T1J3N3_STRMM</name>
<accession>T1J3N3</accession>
<feature type="chain" id="PRO_5004579909" evidence="1">
    <location>
        <begin position="25"/>
        <end position="77"/>
    </location>
</feature>
<proteinExistence type="predicted"/>
<evidence type="ECO:0000313" key="2">
    <source>
        <dbReference type="EnsemblMetazoa" id="SMAR008201-PA"/>
    </source>
</evidence>